<dbReference type="EMBL" id="CP136895">
    <property type="protein sequence ID" value="WOL10165.1"/>
    <property type="molecule type" value="Genomic_DNA"/>
</dbReference>
<sequence length="86" mass="9261">MSIKSSDSEIAADVKKRGRKAGDYLCRRFGGESLPSIDWPECCVADAVAWGGRVGEPTSRSIACRRSAFARLSSFGVRPPPFVLGL</sequence>
<evidence type="ECO:0000313" key="1">
    <source>
        <dbReference type="EMBL" id="WOL10165.1"/>
    </source>
</evidence>
<proteinExistence type="predicted"/>
<keyword evidence="2" id="KW-1185">Reference proteome</keyword>
<reference evidence="1 2" key="1">
    <citation type="submission" date="2023-10" db="EMBL/GenBank/DDBJ databases">
        <title>Chromosome-scale genome assembly provides insights into flower coloration mechanisms of Canna indica.</title>
        <authorList>
            <person name="Li C."/>
        </authorList>
    </citation>
    <scope>NUCLEOTIDE SEQUENCE [LARGE SCALE GENOMIC DNA]</scope>
    <source>
        <tissue evidence="1">Flower</tissue>
    </source>
</reference>
<name>A0AAQ3KKE5_9LILI</name>
<evidence type="ECO:0000313" key="2">
    <source>
        <dbReference type="Proteomes" id="UP001327560"/>
    </source>
</evidence>
<gene>
    <name evidence="1" type="ORF">Cni_G18919</name>
</gene>
<dbReference type="AlphaFoldDB" id="A0AAQ3KKE5"/>
<accession>A0AAQ3KKE5</accession>
<protein>
    <submittedName>
        <fullName evidence="1">Uncharacterized protein</fullName>
    </submittedName>
</protein>
<organism evidence="1 2">
    <name type="scientific">Canna indica</name>
    <name type="common">Indian-shot</name>
    <dbReference type="NCBI Taxonomy" id="4628"/>
    <lineage>
        <taxon>Eukaryota</taxon>
        <taxon>Viridiplantae</taxon>
        <taxon>Streptophyta</taxon>
        <taxon>Embryophyta</taxon>
        <taxon>Tracheophyta</taxon>
        <taxon>Spermatophyta</taxon>
        <taxon>Magnoliopsida</taxon>
        <taxon>Liliopsida</taxon>
        <taxon>Zingiberales</taxon>
        <taxon>Cannaceae</taxon>
        <taxon>Canna</taxon>
    </lineage>
</organism>
<dbReference type="Proteomes" id="UP001327560">
    <property type="component" value="Chromosome 6"/>
</dbReference>